<evidence type="ECO:0000313" key="3">
    <source>
        <dbReference type="WBParaSite" id="PSAMB.scaffold1535size30370.g13655.t1"/>
    </source>
</evidence>
<feature type="region of interest" description="Disordered" evidence="1">
    <location>
        <begin position="36"/>
        <end position="62"/>
    </location>
</feature>
<accession>A0A914V4J1</accession>
<keyword evidence="2" id="KW-1185">Reference proteome</keyword>
<evidence type="ECO:0000313" key="2">
    <source>
        <dbReference type="Proteomes" id="UP000887566"/>
    </source>
</evidence>
<dbReference type="Proteomes" id="UP000887566">
    <property type="component" value="Unplaced"/>
</dbReference>
<evidence type="ECO:0000256" key="1">
    <source>
        <dbReference type="SAM" id="MobiDB-lite"/>
    </source>
</evidence>
<sequence>MAAATMAAACARARVPYDDANDTAPVVYRTNLYKSRPARPTCDDSRPDDSRRGVKLDGRGASRRSCCDGWDRRRPGLSSSTGGGGGGCGCGGCGGGGGDGGSASGRPLRRSLMRQLMRRQSQRRDQSLPSVCRVARVWSSPGSLDGHFAIAHDNGGDRRAPGGADDATVLTRVVPPRLQFLVYAAAV</sequence>
<dbReference type="WBParaSite" id="PSAMB.scaffold1535size30370.g13655.t1">
    <property type="protein sequence ID" value="PSAMB.scaffold1535size30370.g13655.t1"/>
    <property type="gene ID" value="PSAMB.scaffold1535size30370.g13655"/>
</dbReference>
<protein>
    <submittedName>
        <fullName evidence="3">Uncharacterized protein</fullName>
    </submittedName>
</protein>
<dbReference type="AlphaFoldDB" id="A0A914V4J1"/>
<reference evidence="3" key="1">
    <citation type="submission" date="2022-11" db="UniProtKB">
        <authorList>
            <consortium name="WormBaseParasite"/>
        </authorList>
    </citation>
    <scope>IDENTIFICATION</scope>
</reference>
<proteinExistence type="predicted"/>
<name>A0A914V4J1_9BILA</name>
<feature type="compositionally biased region" description="Basic and acidic residues" evidence="1">
    <location>
        <begin position="41"/>
        <end position="62"/>
    </location>
</feature>
<organism evidence="2 3">
    <name type="scientific">Plectus sambesii</name>
    <dbReference type="NCBI Taxonomy" id="2011161"/>
    <lineage>
        <taxon>Eukaryota</taxon>
        <taxon>Metazoa</taxon>
        <taxon>Ecdysozoa</taxon>
        <taxon>Nematoda</taxon>
        <taxon>Chromadorea</taxon>
        <taxon>Plectida</taxon>
        <taxon>Plectina</taxon>
        <taxon>Plectoidea</taxon>
        <taxon>Plectidae</taxon>
        <taxon>Plectus</taxon>
    </lineage>
</organism>